<evidence type="ECO:0000313" key="5">
    <source>
        <dbReference type="EMBL" id="MBW8192528.1"/>
    </source>
</evidence>
<dbReference type="InterPro" id="IPR017927">
    <property type="entry name" value="FAD-bd_FR_type"/>
</dbReference>
<dbReference type="RefSeq" id="WP_220105151.1">
    <property type="nucleotide sequence ID" value="NZ_JAHZSS010000024.1"/>
</dbReference>
<dbReference type="InterPro" id="IPR017938">
    <property type="entry name" value="Riboflavin_synthase-like_b-brl"/>
</dbReference>
<dbReference type="InterPro" id="IPR001041">
    <property type="entry name" value="2Fe-2S_ferredoxin-type"/>
</dbReference>
<evidence type="ECO:0000256" key="1">
    <source>
        <dbReference type="ARBA" id="ARBA00023075"/>
    </source>
</evidence>
<dbReference type="InterPro" id="IPR039261">
    <property type="entry name" value="FNR_nucleotide-bd"/>
</dbReference>
<dbReference type="InterPro" id="IPR001709">
    <property type="entry name" value="Flavoprot_Pyr_Nucl_cyt_Rdtase"/>
</dbReference>
<dbReference type="Pfam" id="PF00175">
    <property type="entry name" value="NAD_binding_1"/>
    <property type="match status" value="1"/>
</dbReference>
<proteinExistence type="predicted"/>
<dbReference type="PROSITE" id="PS51384">
    <property type="entry name" value="FAD_FR"/>
    <property type="match status" value="1"/>
</dbReference>
<dbReference type="Gene3D" id="3.10.20.30">
    <property type="match status" value="1"/>
</dbReference>
<dbReference type="SUPFAM" id="SSF52343">
    <property type="entry name" value="Ferredoxin reductase-like, C-terminal NADP-linked domain"/>
    <property type="match status" value="1"/>
</dbReference>
<dbReference type="InterPro" id="IPR001433">
    <property type="entry name" value="OxRdtase_FAD/NAD-bd"/>
</dbReference>
<dbReference type="InterPro" id="IPR012675">
    <property type="entry name" value="Beta-grasp_dom_sf"/>
</dbReference>
<keyword evidence="1" id="KW-0830">Ubiquinone</keyword>
<evidence type="ECO:0000259" key="3">
    <source>
        <dbReference type="PROSITE" id="PS51085"/>
    </source>
</evidence>
<protein>
    <submittedName>
        <fullName evidence="5">2Fe-2S iron-sulfur cluster binding domain-containing protein</fullName>
    </submittedName>
</protein>
<organism evidence="5 6">
    <name type="scientific">Neiella holothuriorum</name>
    <dbReference type="NCBI Taxonomy" id="2870530"/>
    <lineage>
        <taxon>Bacteria</taxon>
        <taxon>Pseudomonadati</taxon>
        <taxon>Pseudomonadota</taxon>
        <taxon>Gammaproteobacteria</taxon>
        <taxon>Alteromonadales</taxon>
        <taxon>Echinimonadaceae</taxon>
        <taxon>Neiella</taxon>
    </lineage>
</organism>
<dbReference type="Pfam" id="PF00111">
    <property type="entry name" value="Fer2"/>
    <property type="match status" value="1"/>
</dbReference>
<dbReference type="CDD" id="cd06194">
    <property type="entry name" value="FNR_N-term_Iron_sulfur_binding"/>
    <property type="match status" value="1"/>
</dbReference>
<dbReference type="SUPFAM" id="SSF63380">
    <property type="entry name" value="Riboflavin synthase domain-like"/>
    <property type="match status" value="1"/>
</dbReference>
<dbReference type="InterPro" id="IPR008333">
    <property type="entry name" value="Cbr1-like_FAD-bd_dom"/>
</dbReference>
<dbReference type="PRINTS" id="PR00371">
    <property type="entry name" value="FPNCR"/>
</dbReference>
<dbReference type="CDD" id="cd00207">
    <property type="entry name" value="fer2"/>
    <property type="match status" value="1"/>
</dbReference>
<dbReference type="Gene3D" id="3.40.50.80">
    <property type="entry name" value="Nucleotide-binding domain of ferredoxin-NADP reductase (FNR) module"/>
    <property type="match status" value="1"/>
</dbReference>
<evidence type="ECO:0000313" key="6">
    <source>
        <dbReference type="Proteomes" id="UP001166251"/>
    </source>
</evidence>
<feature type="domain" description="FAD-binding FR-type" evidence="4">
    <location>
        <begin position="105"/>
        <end position="201"/>
    </location>
</feature>
<keyword evidence="6" id="KW-1185">Reference proteome</keyword>
<dbReference type="PRINTS" id="PR00410">
    <property type="entry name" value="PHEHYDRXLASE"/>
</dbReference>
<feature type="domain" description="2Fe-2S ferredoxin-type" evidence="3">
    <location>
        <begin position="19"/>
        <end position="107"/>
    </location>
</feature>
<accession>A0ABS7EJJ6</accession>
<dbReference type="SUPFAM" id="SSF54292">
    <property type="entry name" value="2Fe-2S ferredoxin-like"/>
    <property type="match status" value="1"/>
</dbReference>
<reference evidence="5" key="1">
    <citation type="submission" date="2021-07" db="EMBL/GenBank/DDBJ databases">
        <title>Neiella marina sp. nov., isolated from the intestinal content of sea cucumber Apostichopus japonicus.</title>
        <authorList>
            <person name="Bai X."/>
        </authorList>
    </citation>
    <scope>NUCLEOTIDE SEQUENCE</scope>
    <source>
        <strain evidence="5">126</strain>
    </source>
</reference>
<dbReference type="Pfam" id="PF00970">
    <property type="entry name" value="FAD_binding_6"/>
    <property type="match status" value="1"/>
</dbReference>
<name>A0ABS7EJJ6_9GAMM</name>
<dbReference type="InterPro" id="IPR036010">
    <property type="entry name" value="2Fe-2S_ferredoxin-like_sf"/>
</dbReference>
<dbReference type="PANTHER" id="PTHR47354:SF3">
    <property type="entry name" value="OXIDOREDUCTASE-RELATED"/>
    <property type="match status" value="1"/>
</dbReference>
<comment type="cofactor">
    <cofactor evidence="2">
        <name>[2Fe-2S] cluster</name>
        <dbReference type="ChEBI" id="CHEBI:190135"/>
    </cofactor>
</comment>
<dbReference type="PANTHER" id="PTHR47354">
    <property type="entry name" value="NADH OXIDOREDUCTASE HCR"/>
    <property type="match status" value="1"/>
</dbReference>
<evidence type="ECO:0000256" key="2">
    <source>
        <dbReference type="ARBA" id="ARBA00034078"/>
    </source>
</evidence>
<dbReference type="Gene3D" id="2.40.30.10">
    <property type="entry name" value="Translation factors"/>
    <property type="match status" value="1"/>
</dbReference>
<comment type="caution">
    <text evidence="5">The sequence shown here is derived from an EMBL/GenBank/DDBJ whole genome shotgun (WGS) entry which is preliminary data.</text>
</comment>
<gene>
    <name evidence="5" type="ORF">K0504_15925</name>
</gene>
<dbReference type="Proteomes" id="UP001166251">
    <property type="component" value="Unassembled WGS sequence"/>
</dbReference>
<dbReference type="PROSITE" id="PS51085">
    <property type="entry name" value="2FE2S_FER_2"/>
    <property type="match status" value="1"/>
</dbReference>
<evidence type="ECO:0000259" key="4">
    <source>
        <dbReference type="PROSITE" id="PS51384"/>
    </source>
</evidence>
<dbReference type="EMBL" id="JAHZSS010000024">
    <property type="protein sequence ID" value="MBW8192528.1"/>
    <property type="molecule type" value="Genomic_DNA"/>
</dbReference>
<dbReference type="InterPro" id="IPR050415">
    <property type="entry name" value="MRET"/>
</dbReference>
<sequence>MMSSISSWLTKRLPSKRAKTIEFAGSTTSLQENESVLDGLLRAGHQIPYGCRGGSCQSCMMQCTQGDIPAPAQQGLTAAQKELGYFLACSCTPQSAMAVALKPPAEKVIAPIIDKQQLNDDVVQLRVKAELAYRAGQFVKLFRNGVVSRSYSLASVAGIDDYLEFHIKRVEGGKFSTWAYDELAIGDEIALEGPSGECFYSVTDPQQPMLLAGLGTGLAPLYGIVRDALLNHQHQGPIQLVIGARTSEQLYLLSELQALASSHSNLTVHCIAQHVTAAPRPIEQANIYEFCQQLVPDCKGYKVFLCGADSFVKKLKKQCFLAGANMADISADAFVANG</sequence>